<protein>
    <submittedName>
        <fullName evidence="2">Uncharacterized protein</fullName>
    </submittedName>
</protein>
<gene>
    <name evidence="2" type="ordered locus">Gura_2096</name>
</gene>
<evidence type="ECO:0000256" key="1">
    <source>
        <dbReference type="SAM" id="MobiDB-lite"/>
    </source>
</evidence>
<reference evidence="2 3" key="1">
    <citation type="submission" date="2007-05" db="EMBL/GenBank/DDBJ databases">
        <title>Complete sequence of Geobacter uraniireducens Rf4.</title>
        <authorList>
            <consortium name="US DOE Joint Genome Institute"/>
            <person name="Copeland A."/>
            <person name="Lucas S."/>
            <person name="Lapidus A."/>
            <person name="Barry K."/>
            <person name="Detter J.C."/>
            <person name="Glavina del Rio T."/>
            <person name="Hammon N."/>
            <person name="Israni S."/>
            <person name="Dalin E."/>
            <person name="Tice H."/>
            <person name="Pitluck S."/>
            <person name="Chertkov O."/>
            <person name="Brettin T."/>
            <person name="Bruce D."/>
            <person name="Han C."/>
            <person name="Schmutz J."/>
            <person name="Larimer F."/>
            <person name="Land M."/>
            <person name="Hauser L."/>
            <person name="Kyrpides N."/>
            <person name="Mikhailova N."/>
            <person name="Shelobolina E."/>
            <person name="Aklujkar M."/>
            <person name="Lovley D."/>
            <person name="Richardson P."/>
        </authorList>
    </citation>
    <scope>NUCLEOTIDE SEQUENCE [LARGE SCALE GENOMIC DNA]</scope>
    <source>
        <strain evidence="2 3">Rf4</strain>
    </source>
</reference>
<dbReference type="Proteomes" id="UP000006695">
    <property type="component" value="Chromosome"/>
</dbReference>
<dbReference type="EMBL" id="CP000698">
    <property type="protein sequence ID" value="ABQ26286.1"/>
    <property type="molecule type" value="Genomic_DNA"/>
</dbReference>
<dbReference type="AlphaFoldDB" id="A5G3B8"/>
<name>A5G3B8_GEOUR</name>
<evidence type="ECO:0000313" key="2">
    <source>
        <dbReference type="EMBL" id="ABQ26286.1"/>
    </source>
</evidence>
<sequence length="130" mass="14071">MAFIPTNRQPMKLICITCHQSLFLFSAPSLNLFFTIERVIDAVAFLTVNKFYGKPPGCMIRAQSVLMLPKTAIQILGASRVVAAVRAFEDVHVGHAGYSPKPGFDSAQPPKTTAPANGDARWLSGAEARP</sequence>
<organism evidence="2 3">
    <name type="scientific">Geotalea uraniireducens (strain Rf4)</name>
    <name type="common">Geobacter uraniireducens</name>
    <dbReference type="NCBI Taxonomy" id="351605"/>
    <lineage>
        <taxon>Bacteria</taxon>
        <taxon>Pseudomonadati</taxon>
        <taxon>Thermodesulfobacteriota</taxon>
        <taxon>Desulfuromonadia</taxon>
        <taxon>Geobacterales</taxon>
        <taxon>Geobacteraceae</taxon>
        <taxon>Geotalea</taxon>
    </lineage>
</organism>
<dbReference type="HOGENOM" id="CLU_1935044_0_0_7"/>
<accession>A5G3B8</accession>
<proteinExistence type="predicted"/>
<dbReference type="KEGG" id="gur:Gura_2096"/>
<keyword evidence="3" id="KW-1185">Reference proteome</keyword>
<feature type="region of interest" description="Disordered" evidence="1">
    <location>
        <begin position="98"/>
        <end position="130"/>
    </location>
</feature>
<evidence type="ECO:0000313" key="3">
    <source>
        <dbReference type="Proteomes" id="UP000006695"/>
    </source>
</evidence>